<reference evidence="1 2" key="1">
    <citation type="submission" date="2014-04" db="EMBL/GenBank/DDBJ databases">
        <authorList>
            <consortium name="DOE Joint Genome Institute"/>
            <person name="Kuo A."/>
            <person name="Gay G."/>
            <person name="Dore J."/>
            <person name="Kohler A."/>
            <person name="Nagy L.G."/>
            <person name="Floudas D."/>
            <person name="Copeland A."/>
            <person name="Barry K.W."/>
            <person name="Cichocki N."/>
            <person name="Veneault-Fourrey C."/>
            <person name="LaButti K."/>
            <person name="Lindquist E.A."/>
            <person name="Lipzen A."/>
            <person name="Lundell T."/>
            <person name="Morin E."/>
            <person name="Murat C."/>
            <person name="Sun H."/>
            <person name="Tunlid A."/>
            <person name="Henrissat B."/>
            <person name="Grigoriev I.V."/>
            <person name="Hibbett D.S."/>
            <person name="Martin F."/>
            <person name="Nordberg H.P."/>
            <person name="Cantor M.N."/>
            <person name="Hua S.X."/>
        </authorList>
    </citation>
    <scope>NUCLEOTIDE SEQUENCE [LARGE SCALE GENOMIC DNA]</scope>
    <source>
        <strain evidence="2">h7</strain>
    </source>
</reference>
<evidence type="ECO:0000313" key="2">
    <source>
        <dbReference type="Proteomes" id="UP000053424"/>
    </source>
</evidence>
<name>A0A0C2XMI1_HEBCY</name>
<proteinExistence type="predicted"/>
<dbReference type="EMBL" id="KN831788">
    <property type="protein sequence ID" value="KIM38933.1"/>
    <property type="molecule type" value="Genomic_DNA"/>
</dbReference>
<organism evidence="1 2">
    <name type="scientific">Hebeloma cylindrosporum</name>
    <dbReference type="NCBI Taxonomy" id="76867"/>
    <lineage>
        <taxon>Eukaryota</taxon>
        <taxon>Fungi</taxon>
        <taxon>Dikarya</taxon>
        <taxon>Basidiomycota</taxon>
        <taxon>Agaricomycotina</taxon>
        <taxon>Agaricomycetes</taxon>
        <taxon>Agaricomycetidae</taxon>
        <taxon>Agaricales</taxon>
        <taxon>Agaricineae</taxon>
        <taxon>Hymenogastraceae</taxon>
        <taxon>Hebeloma</taxon>
    </lineage>
</organism>
<reference evidence="2" key="2">
    <citation type="submission" date="2015-01" db="EMBL/GenBank/DDBJ databases">
        <title>Evolutionary Origins and Diversification of the Mycorrhizal Mutualists.</title>
        <authorList>
            <consortium name="DOE Joint Genome Institute"/>
            <consortium name="Mycorrhizal Genomics Consortium"/>
            <person name="Kohler A."/>
            <person name="Kuo A."/>
            <person name="Nagy L.G."/>
            <person name="Floudas D."/>
            <person name="Copeland A."/>
            <person name="Barry K.W."/>
            <person name="Cichocki N."/>
            <person name="Veneault-Fourrey C."/>
            <person name="LaButti K."/>
            <person name="Lindquist E.A."/>
            <person name="Lipzen A."/>
            <person name="Lundell T."/>
            <person name="Morin E."/>
            <person name="Murat C."/>
            <person name="Riley R."/>
            <person name="Ohm R."/>
            <person name="Sun H."/>
            <person name="Tunlid A."/>
            <person name="Henrissat B."/>
            <person name="Grigoriev I.V."/>
            <person name="Hibbett D.S."/>
            <person name="Martin F."/>
        </authorList>
    </citation>
    <scope>NUCLEOTIDE SEQUENCE [LARGE SCALE GENOMIC DNA]</scope>
    <source>
        <strain evidence="2">h7</strain>
    </source>
</reference>
<dbReference type="Proteomes" id="UP000053424">
    <property type="component" value="Unassembled WGS sequence"/>
</dbReference>
<evidence type="ECO:0000313" key="1">
    <source>
        <dbReference type="EMBL" id="KIM38933.1"/>
    </source>
</evidence>
<protein>
    <submittedName>
        <fullName evidence="1">Uncharacterized protein</fullName>
    </submittedName>
</protein>
<dbReference type="HOGENOM" id="CLU_2427245_0_0_1"/>
<sequence length="91" mass="10212">MRRAIPYTSNTCHRHTAGDGDGVSPADIRLRGFFCVHHIVPLERLRGSSWKVTASASVSLAEGRMGRPMRWRWLLVSLKSAGFEDRSWVCG</sequence>
<dbReference type="AlphaFoldDB" id="A0A0C2XMI1"/>
<gene>
    <name evidence="1" type="ORF">M413DRAFT_239356</name>
</gene>
<keyword evidence="2" id="KW-1185">Reference proteome</keyword>
<accession>A0A0C2XMI1</accession>